<comment type="subcellular location">
    <subcellularLocation>
        <location evidence="1">Mitochondrion</location>
    </subcellularLocation>
</comment>
<dbReference type="GO" id="GO:0005739">
    <property type="term" value="C:mitochondrion"/>
    <property type="evidence" value="ECO:0007669"/>
    <property type="project" value="UniProtKB-SubCell"/>
</dbReference>
<dbReference type="SUPFAM" id="SSF101790">
    <property type="entry name" value="Aminomethyltransferase beta-barrel domain"/>
    <property type="match status" value="1"/>
</dbReference>
<evidence type="ECO:0000313" key="5">
    <source>
        <dbReference type="EMBL" id="CAB4615184.1"/>
    </source>
</evidence>
<protein>
    <submittedName>
        <fullName evidence="5">Unannotated protein</fullName>
    </submittedName>
</protein>
<proteinExistence type="predicted"/>
<dbReference type="PANTHER" id="PTHR22602">
    <property type="entry name" value="TRANSFERASE CAF17, MITOCHONDRIAL-RELATED"/>
    <property type="match status" value="1"/>
</dbReference>
<dbReference type="AlphaFoldDB" id="A0A6J6HVM2"/>
<organism evidence="5">
    <name type="scientific">freshwater metagenome</name>
    <dbReference type="NCBI Taxonomy" id="449393"/>
    <lineage>
        <taxon>unclassified sequences</taxon>
        <taxon>metagenomes</taxon>
        <taxon>ecological metagenomes</taxon>
    </lineage>
</organism>
<keyword evidence="3" id="KW-0496">Mitochondrion</keyword>
<dbReference type="InterPro" id="IPR017703">
    <property type="entry name" value="YgfZ/GCV_T_CS"/>
</dbReference>
<evidence type="ECO:0000259" key="4">
    <source>
        <dbReference type="Pfam" id="PF08669"/>
    </source>
</evidence>
<accession>A0A6J6HVM2</accession>
<sequence>MSELMSTYRSPLLDLPDAVAIDPELDPHDVGVAWHYADPLGEQRRLSAGDGFVDLSQRGVLAVTGSERLSWLHSLISQYVEDLEPGQARQGLVLSPHGHVEHHFWLVDDGATTWIITEGDRRTDLLAFLDSMRFMLDVAVADVTQEWAVVWFPGRVDVADAVVLVTDRGSYALVARAKLNELAQTWGPPAGIWAFEALRIAAGEPRVGFETDHKTIAHEVGWIETAVHLNKGCYRGQETVARVHNLGKPPRRLVMLHLDGSTQAHLPQHGHDVTLNDKVIGFVGSATHHFELGPIALAVVKRAVDVDAVFQVNGVSASQEVLVQP</sequence>
<dbReference type="GO" id="GO:0016226">
    <property type="term" value="P:iron-sulfur cluster assembly"/>
    <property type="evidence" value="ECO:0007669"/>
    <property type="project" value="TreeGrafter"/>
</dbReference>
<dbReference type="NCBIfam" id="TIGR03317">
    <property type="entry name" value="ygfZ_signature"/>
    <property type="match status" value="1"/>
</dbReference>
<evidence type="ECO:0000256" key="3">
    <source>
        <dbReference type="ARBA" id="ARBA00023128"/>
    </source>
</evidence>
<dbReference type="EMBL" id="CAEZVF010000011">
    <property type="protein sequence ID" value="CAB4615184.1"/>
    <property type="molecule type" value="Genomic_DNA"/>
</dbReference>
<dbReference type="Gene3D" id="3.30.1360.120">
    <property type="entry name" value="Probable tRNA modification gtpase trme, domain 1"/>
    <property type="match status" value="2"/>
</dbReference>
<dbReference type="PIRSF" id="PIRSF006487">
    <property type="entry name" value="GcvT"/>
    <property type="match status" value="1"/>
</dbReference>
<dbReference type="PANTHER" id="PTHR22602:SF0">
    <property type="entry name" value="TRANSFERASE CAF17, MITOCHONDRIAL-RELATED"/>
    <property type="match status" value="1"/>
</dbReference>
<dbReference type="SUPFAM" id="SSF103025">
    <property type="entry name" value="Folate-binding domain"/>
    <property type="match status" value="1"/>
</dbReference>
<evidence type="ECO:0000256" key="1">
    <source>
        <dbReference type="ARBA" id="ARBA00004173"/>
    </source>
</evidence>
<gene>
    <name evidence="5" type="ORF">UFOPK1939_00140</name>
</gene>
<feature type="domain" description="Aminomethyltransferase C-terminal" evidence="4">
    <location>
        <begin position="251"/>
        <end position="311"/>
    </location>
</feature>
<name>A0A6J6HVM2_9ZZZZ</name>
<dbReference type="InterPro" id="IPR013977">
    <property type="entry name" value="GcvT_C"/>
</dbReference>
<dbReference type="InterPro" id="IPR029043">
    <property type="entry name" value="GcvT/YgfZ_C"/>
</dbReference>
<evidence type="ECO:0000256" key="2">
    <source>
        <dbReference type="ARBA" id="ARBA00022946"/>
    </source>
</evidence>
<dbReference type="Pfam" id="PF08669">
    <property type="entry name" value="GCV_T_C"/>
    <property type="match status" value="1"/>
</dbReference>
<dbReference type="InterPro" id="IPR027266">
    <property type="entry name" value="TrmE/GcvT-like"/>
</dbReference>
<dbReference type="InterPro" id="IPR045179">
    <property type="entry name" value="YgfZ/GcvT"/>
</dbReference>
<keyword evidence="2" id="KW-0809">Transit peptide</keyword>
<reference evidence="5" key="1">
    <citation type="submission" date="2020-05" db="EMBL/GenBank/DDBJ databases">
        <authorList>
            <person name="Chiriac C."/>
            <person name="Salcher M."/>
            <person name="Ghai R."/>
            <person name="Kavagutti S V."/>
        </authorList>
    </citation>
    <scope>NUCLEOTIDE SEQUENCE</scope>
</reference>